<evidence type="ECO:0000313" key="2">
    <source>
        <dbReference type="Proteomes" id="UP000093309"/>
    </source>
</evidence>
<gene>
    <name evidence="1" type="ORF">A8709_33030</name>
</gene>
<evidence type="ECO:0000313" key="1">
    <source>
        <dbReference type="EMBL" id="OCT12636.1"/>
    </source>
</evidence>
<dbReference type="Proteomes" id="UP000093309">
    <property type="component" value="Unassembled WGS sequence"/>
</dbReference>
<dbReference type="STRING" id="512399.A8709_33030"/>
<sequence length="93" mass="10895">MTIVTQKWQDVNEFAVTEEMSRINETKILKNVEVTITYKDQSGFILKNEQFLISGDNYDLLMTENPDFAPGKPANEYREADLWHVIDLLRNEQ</sequence>
<keyword evidence="2" id="KW-1185">Reference proteome</keyword>
<organism evidence="1 2">
    <name type="scientific">Paenibacillus pectinilyticus</name>
    <dbReference type="NCBI Taxonomy" id="512399"/>
    <lineage>
        <taxon>Bacteria</taxon>
        <taxon>Bacillati</taxon>
        <taxon>Bacillota</taxon>
        <taxon>Bacilli</taxon>
        <taxon>Bacillales</taxon>
        <taxon>Paenibacillaceae</taxon>
        <taxon>Paenibacillus</taxon>
    </lineage>
</organism>
<accession>A0A1C0ZX13</accession>
<dbReference type="AlphaFoldDB" id="A0A1C0ZX13"/>
<reference evidence="2" key="1">
    <citation type="submission" date="2016-05" db="EMBL/GenBank/DDBJ databases">
        <title>Paenibacillus oryzae. sp. nov., isolated from the rice root.</title>
        <authorList>
            <person name="Zhang J."/>
            <person name="Zhang X."/>
        </authorList>
    </citation>
    <scope>NUCLEOTIDE SEQUENCE [LARGE SCALE GENOMIC DNA]</scope>
    <source>
        <strain evidence="2">KCTC13222</strain>
    </source>
</reference>
<dbReference type="EMBL" id="LYPC01000027">
    <property type="protein sequence ID" value="OCT12636.1"/>
    <property type="molecule type" value="Genomic_DNA"/>
</dbReference>
<comment type="caution">
    <text evidence="1">The sequence shown here is derived from an EMBL/GenBank/DDBJ whole genome shotgun (WGS) entry which is preliminary data.</text>
</comment>
<protein>
    <submittedName>
        <fullName evidence="1">Uncharacterized protein</fullName>
    </submittedName>
</protein>
<proteinExistence type="predicted"/>
<name>A0A1C0ZX13_9BACL</name>